<evidence type="ECO:0000256" key="3">
    <source>
        <dbReference type="ARBA" id="ARBA00022723"/>
    </source>
</evidence>
<feature type="domain" description="Cytochrome b5 heme-binding" evidence="7">
    <location>
        <begin position="46"/>
        <end position="147"/>
    </location>
</feature>
<keyword evidence="5" id="KW-0408">Iron</keyword>
<evidence type="ECO:0000313" key="9">
    <source>
        <dbReference type="Proteomes" id="UP001497600"/>
    </source>
</evidence>
<accession>A0ABP0EPA7</accession>
<dbReference type="SMART" id="SM01117">
    <property type="entry name" value="Cyt-b5"/>
    <property type="match status" value="1"/>
</dbReference>
<comment type="subcellular location">
    <subcellularLocation>
        <location evidence="1">Endoplasmic reticulum</location>
    </subcellularLocation>
</comment>
<dbReference type="InterPro" id="IPR001199">
    <property type="entry name" value="Cyt_B5-like_heme/steroid-bd"/>
</dbReference>
<dbReference type="InterPro" id="IPR036400">
    <property type="entry name" value="Cyt_B5-like_heme/steroid_sf"/>
</dbReference>
<evidence type="ECO:0000259" key="7">
    <source>
        <dbReference type="SMART" id="SM01117"/>
    </source>
</evidence>
<protein>
    <recommendedName>
        <fullName evidence="7">Cytochrome b5 heme-binding domain-containing protein</fullName>
    </recommendedName>
</protein>
<name>A0ABP0EPA7_9ASCO</name>
<keyword evidence="3" id="KW-0479">Metal-binding</keyword>
<keyword evidence="2" id="KW-0349">Heme</keyword>
<evidence type="ECO:0000256" key="1">
    <source>
        <dbReference type="ARBA" id="ARBA00004240"/>
    </source>
</evidence>
<keyword evidence="9" id="KW-1185">Reference proteome</keyword>
<dbReference type="Pfam" id="PF00173">
    <property type="entry name" value="Cyt-b5"/>
    <property type="match status" value="1"/>
</dbReference>
<dbReference type="SUPFAM" id="SSF55856">
    <property type="entry name" value="Cytochrome b5-like heme/steroid binding domain"/>
    <property type="match status" value="1"/>
</dbReference>
<dbReference type="Gene3D" id="3.10.120.10">
    <property type="entry name" value="Cytochrome b5-like heme/steroid binding domain"/>
    <property type="match status" value="1"/>
</dbReference>
<evidence type="ECO:0000313" key="8">
    <source>
        <dbReference type="EMBL" id="CAK7920871.1"/>
    </source>
</evidence>
<dbReference type="PANTHER" id="PTHR10281:SF72">
    <property type="entry name" value="NEUDESIN"/>
    <property type="match status" value="1"/>
</dbReference>
<evidence type="ECO:0000256" key="6">
    <source>
        <dbReference type="ARBA" id="ARBA00038357"/>
    </source>
</evidence>
<dbReference type="PANTHER" id="PTHR10281">
    <property type="entry name" value="MEMBRANE-ASSOCIATED PROGESTERONE RECEPTOR COMPONENT-RELATED"/>
    <property type="match status" value="1"/>
</dbReference>
<reference evidence="8 9" key="1">
    <citation type="submission" date="2024-01" db="EMBL/GenBank/DDBJ databases">
        <authorList>
            <consortium name="Genoscope - CEA"/>
            <person name="William W."/>
        </authorList>
    </citation>
    <scope>NUCLEOTIDE SEQUENCE [LARGE SCALE GENOMIC DNA]</scope>
    <source>
        <strain evidence="8 9">29B2s-10</strain>
    </source>
</reference>
<sequence length="150" mass="16634">MISVTTVLILVVLAYFYRDYFTAMPTSNPLVNTQGEDEKPVVEGKFTPATLVRFNGSDDPQILIAVKGKVYDVSQGASFYGPGGPYENFAGRDASRGLAKNSFEKDCLTPIDQPLDTLDNLSKDEQEALDGWEEHFSNKYPMVGRLNNEN</sequence>
<dbReference type="EMBL" id="OZ004260">
    <property type="protein sequence ID" value="CAK7920871.1"/>
    <property type="molecule type" value="Genomic_DNA"/>
</dbReference>
<gene>
    <name evidence="8" type="ORF">CAAN4_H07514</name>
</gene>
<organism evidence="8 9">
    <name type="scientific">[Candida] anglica</name>
    <dbReference type="NCBI Taxonomy" id="148631"/>
    <lineage>
        <taxon>Eukaryota</taxon>
        <taxon>Fungi</taxon>
        <taxon>Dikarya</taxon>
        <taxon>Ascomycota</taxon>
        <taxon>Saccharomycotina</taxon>
        <taxon>Pichiomycetes</taxon>
        <taxon>Debaryomycetaceae</taxon>
        <taxon>Kurtzmaniella</taxon>
    </lineage>
</organism>
<evidence type="ECO:0000256" key="5">
    <source>
        <dbReference type="ARBA" id="ARBA00023004"/>
    </source>
</evidence>
<comment type="similarity">
    <text evidence="6">Belongs to the cytochrome b5 family. MAPR subfamily.</text>
</comment>
<evidence type="ECO:0000256" key="4">
    <source>
        <dbReference type="ARBA" id="ARBA00022824"/>
    </source>
</evidence>
<evidence type="ECO:0000256" key="2">
    <source>
        <dbReference type="ARBA" id="ARBA00022617"/>
    </source>
</evidence>
<dbReference type="Proteomes" id="UP001497600">
    <property type="component" value="Chromosome H"/>
</dbReference>
<keyword evidence="4" id="KW-0256">Endoplasmic reticulum</keyword>
<proteinExistence type="inferred from homology"/>
<dbReference type="InterPro" id="IPR050577">
    <property type="entry name" value="MAPR/NEUFC/NENF-like"/>
</dbReference>